<gene>
    <name evidence="2" type="ORF">GMARGA_LOCUS12399</name>
</gene>
<name>A0ABN7UZ25_GIGMA</name>
<evidence type="ECO:0000259" key="1">
    <source>
        <dbReference type="Pfam" id="PF08606"/>
    </source>
</evidence>
<protein>
    <submittedName>
        <fullName evidence="2">20475_t:CDS:1</fullName>
    </submittedName>
</protein>
<sequence>NLILDIFTTTISESLSGTELHILYQYDTICRVIARLIKERDAIRE</sequence>
<organism evidence="2 3">
    <name type="scientific">Gigaspora margarita</name>
    <dbReference type="NCBI Taxonomy" id="4874"/>
    <lineage>
        <taxon>Eukaryota</taxon>
        <taxon>Fungi</taxon>
        <taxon>Fungi incertae sedis</taxon>
        <taxon>Mucoromycota</taxon>
        <taxon>Glomeromycotina</taxon>
        <taxon>Glomeromycetes</taxon>
        <taxon>Diversisporales</taxon>
        <taxon>Gigasporaceae</taxon>
        <taxon>Gigaspora</taxon>
    </lineage>
</organism>
<feature type="domain" description="Prp19 coiled-coil region" evidence="1">
    <location>
        <begin position="21"/>
        <end position="45"/>
    </location>
</feature>
<keyword evidence="3" id="KW-1185">Reference proteome</keyword>
<dbReference type="Pfam" id="PF08606">
    <property type="entry name" value="Prp19"/>
    <property type="match status" value="1"/>
</dbReference>
<feature type="non-terminal residue" evidence="2">
    <location>
        <position position="1"/>
    </location>
</feature>
<reference evidence="2 3" key="1">
    <citation type="submission" date="2021-06" db="EMBL/GenBank/DDBJ databases">
        <authorList>
            <person name="Kallberg Y."/>
            <person name="Tangrot J."/>
            <person name="Rosling A."/>
        </authorList>
    </citation>
    <scope>NUCLEOTIDE SEQUENCE [LARGE SCALE GENOMIC DNA]</scope>
    <source>
        <strain evidence="2 3">120-4 pot B 10/14</strain>
    </source>
</reference>
<dbReference type="InterPro" id="IPR013915">
    <property type="entry name" value="Prp19_cc"/>
</dbReference>
<comment type="caution">
    <text evidence="2">The sequence shown here is derived from an EMBL/GenBank/DDBJ whole genome shotgun (WGS) entry which is preliminary data.</text>
</comment>
<evidence type="ECO:0000313" key="2">
    <source>
        <dbReference type="EMBL" id="CAG8705339.1"/>
    </source>
</evidence>
<dbReference type="Proteomes" id="UP000789901">
    <property type="component" value="Unassembled WGS sequence"/>
</dbReference>
<evidence type="ECO:0000313" key="3">
    <source>
        <dbReference type="Proteomes" id="UP000789901"/>
    </source>
</evidence>
<proteinExistence type="predicted"/>
<accession>A0ABN7UZ25</accession>
<dbReference type="EMBL" id="CAJVQB010007553">
    <property type="protein sequence ID" value="CAG8705339.1"/>
    <property type="molecule type" value="Genomic_DNA"/>
</dbReference>